<dbReference type="Gene3D" id="3.80.10.10">
    <property type="entry name" value="Ribonuclease Inhibitor"/>
    <property type="match status" value="1"/>
</dbReference>
<accession>A0A6P3VXY3</accession>
<feature type="domain" description="F-box" evidence="2">
    <location>
        <begin position="47"/>
        <end position="93"/>
    </location>
</feature>
<feature type="compositionally biased region" description="Basic and acidic residues" evidence="1">
    <location>
        <begin position="19"/>
        <end position="31"/>
    </location>
</feature>
<dbReference type="GeneID" id="105901400"/>
<feature type="region of interest" description="Disordered" evidence="1">
    <location>
        <begin position="1"/>
        <end position="31"/>
    </location>
</feature>
<protein>
    <submittedName>
        <fullName evidence="4">F-box only protein 39</fullName>
    </submittedName>
</protein>
<reference evidence="4" key="1">
    <citation type="submission" date="2025-08" db="UniProtKB">
        <authorList>
            <consortium name="RefSeq"/>
        </authorList>
    </citation>
    <scope>IDENTIFICATION</scope>
</reference>
<dbReference type="RefSeq" id="XP_012684299.2">
    <property type="nucleotide sequence ID" value="XM_012828845.3"/>
</dbReference>
<dbReference type="GO" id="GO:0031398">
    <property type="term" value="P:positive regulation of protein ubiquitination"/>
    <property type="evidence" value="ECO:0007669"/>
    <property type="project" value="TreeGrafter"/>
</dbReference>
<dbReference type="PROSITE" id="PS50181">
    <property type="entry name" value="FBOX"/>
    <property type="match status" value="1"/>
</dbReference>
<proteinExistence type="predicted"/>
<dbReference type="AlphaFoldDB" id="A0A6P3VXY3"/>
<sequence length="488" mass="56761">MEYLEEVQESLSEDEGCDTDGHQDGGEDEIDKMRKEKLEEDKECGHQSVWAHLPDTCLREVFLYLRDRDRVRAALVCHHWHHVVRSPSLWRVRTFNFSGRASRAHRSEMDTAVSFAKTYGGFLEDLEIRFSHPINSLVTRRFQQTMRAFLSALRKTRGRLRSLTIKHMDLDRTAWCRSVRSSLVRSLTFYLRRDGSYLNYLNFRGARFNLQQGLEVLEAVAAAQQHMHLGRRPGIAGLNMEDFFSQSLPVYSSPGFAEVMHRFKGLGSLTINYSCLSDQLLEALAVACRGLDNSGSLRTLTVRCHIQEPHSQGIWGSSWSNLAKCCPDLHVNMSVERILSPEGLSRILLNEIPVRDLHLSSWYFSEQEWSAKPALTQVVPWYRYSLQKLSLDLNNSHEKVDEELMELILMCKKLAYLKVWAFLDINFLERLLQNRMEKKSMLKTIKVRIYTNKYETQEEDEQLDEILLRYSTLIDSELNYFAISYPML</sequence>
<dbReference type="Gene3D" id="1.20.1280.50">
    <property type="match status" value="1"/>
</dbReference>
<evidence type="ECO:0000259" key="2">
    <source>
        <dbReference type="PROSITE" id="PS50181"/>
    </source>
</evidence>
<name>A0A6P3VXY3_CLUHA</name>
<feature type="compositionally biased region" description="Acidic residues" evidence="1">
    <location>
        <begin position="1"/>
        <end position="18"/>
    </location>
</feature>
<dbReference type="PANTHER" id="PTHR20933:SF4">
    <property type="entry name" value="F-BOX INVOLVED IN POLYQ PATHOGENESIS, ISOFORM A"/>
    <property type="match status" value="1"/>
</dbReference>
<evidence type="ECO:0000256" key="1">
    <source>
        <dbReference type="SAM" id="MobiDB-lite"/>
    </source>
</evidence>
<dbReference type="InterPro" id="IPR001810">
    <property type="entry name" value="F-box_dom"/>
</dbReference>
<dbReference type="InterPro" id="IPR036047">
    <property type="entry name" value="F-box-like_dom_sf"/>
</dbReference>
<dbReference type="KEGG" id="char:105901400"/>
<organism evidence="3 4">
    <name type="scientific">Clupea harengus</name>
    <name type="common">Atlantic herring</name>
    <dbReference type="NCBI Taxonomy" id="7950"/>
    <lineage>
        <taxon>Eukaryota</taxon>
        <taxon>Metazoa</taxon>
        <taxon>Chordata</taxon>
        <taxon>Craniata</taxon>
        <taxon>Vertebrata</taxon>
        <taxon>Euteleostomi</taxon>
        <taxon>Actinopterygii</taxon>
        <taxon>Neopterygii</taxon>
        <taxon>Teleostei</taxon>
        <taxon>Clupei</taxon>
        <taxon>Clupeiformes</taxon>
        <taxon>Clupeoidei</taxon>
        <taxon>Clupeidae</taxon>
        <taxon>Clupea</taxon>
    </lineage>
</organism>
<evidence type="ECO:0000313" key="4">
    <source>
        <dbReference type="RefSeq" id="XP_012684299.2"/>
    </source>
</evidence>
<dbReference type="SUPFAM" id="SSF52047">
    <property type="entry name" value="RNI-like"/>
    <property type="match status" value="1"/>
</dbReference>
<dbReference type="SUPFAM" id="SSF81383">
    <property type="entry name" value="F-box domain"/>
    <property type="match status" value="1"/>
</dbReference>
<keyword evidence="3" id="KW-1185">Reference proteome</keyword>
<dbReference type="InterPro" id="IPR032675">
    <property type="entry name" value="LRR_dom_sf"/>
</dbReference>
<gene>
    <name evidence="4" type="primary">LOC105901400</name>
</gene>
<dbReference type="Proteomes" id="UP000515152">
    <property type="component" value="Chromosome 9"/>
</dbReference>
<dbReference type="SMART" id="SM00256">
    <property type="entry name" value="FBOX"/>
    <property type="match status" value="1"/>
</dbReference>
<dbReference type="PANTHER" id="PTHR20933">
    <property type="entry name" value="F-BOX ONLY PROTEIN 33"/>
    <property type="match status" value="1"/>
</dbReference>
<dbReference type="FunFam" id="3.80.10.10:FF:000237">
    <property type="entry name" value="F-box only protein 39"/>
    <property type="match status" value="1"/>
</dbReference>
<dbReference type="Pfam" id="PF12937">
    <property type="entry name" value="F-box-like"/>
    <property type="match status" value="1"/>
</dbReference>
<evidence type="ECO:0000313" key="3">
    <source>
        <dbReference type="Proteomes" id="UP000515152"/>
    </source>
</evidence>
<dbReference type="OrthoDB" id="61560at2759"/>